<evidence type="ECO:0000313" key="3">
    <source>
        <dbReference type="Proteomes" id="UP001161017"/>
    </source>
</evidence>
<keyword evidence="1" id="KW-1133">Transmembrane helix</keyword>
<dbReference type="EMBL" id="JAPUFD010000001">
    <property type="protein sequence ID" value="MDI1485571.1"/>
    <property type="molecule type" value="Genomic_DNA"/>
</dbReference>
<feature type="transmembrane region" description="Helical" evidence="1">
    <location>
        <begin position="46"/>
        <end position="65"/>
    </location>
</feature>
<keyword evidence="1" id="KW-0812">Transmembrane</keyword>
<reference evidence="2" key="1">
    <citation type="journal article" date="2023" name="Genome Biol. Evol.">
        <title>First Whole Genome Sequence and Flow Cytometry Genome Size Data for the Lichen-Forming Fungus Ramalina farinacea (Ascomycota).</title>
        <authorList>
            <person name="Llewellyn T."/>
            <person name="Mian S."/>
            <person name="Hill R."/>
            <person name="Leitch I.J."/>
            <person name="Gaya E."/>
        </authorList>
    </citation>
    <scope>NUCLEOTIDE SEQUENCE</scope>
    <source>
        <strain evidence="2">LIQ254RAFAR</strain>
    </source>
</reference>
<evidence type="ECO:0000256" key="1">
    <source>
        <dbReference type="SAM" id="Phobius"/>
    </source>
</evidence>
<keyword evidence="1" id="KW-0472">Membrane</keyword>
<name>A0AA43QFF4_9LECA</name>
<accession>A0AA43QFF4</accession>
<protein>
    <submittedName>
        <fullName evidence="2">Uncharacterized protein</fullName>
    </submittedName>
</protein>
<keyword evidence="3" id="KW-1185">Reference proteome</keyword>
<evidence type="ECO:0000313" key="2">
    <source>
        <dbReference type="EMBL" id="MDI1485571.1"/>
    </source>
</evidence>
<comment type="caution">
    <text evidence="2">The sequence shown here is derived from an EMBL/GenBank/DDBJ whole genome shotgun (WGS) entry which is preliminary data.</text>
</comment>
<proteinExistence type="predicted"/>
<organism evidence="2 3">
    <name type="scientific">Ramalina farinacea</name>
    <dbReference type="NCBI Taxonomy" id="258253"/>
    <lineage>
        <taxon>Eukaryota</taxon>
        <taxon>Fungi</taxon>
        <taxon>Dikarya</taxon>
        <taxon>Ascomycota</taxon>
        <taxon>Pezizomycotina</taxon>
        <taxon>Lecanoromycetes</taxon>
        <taxon>OSLEUM clade</taxon>
        <taxon>Lecanoromycetidae</taxon>
        <taxon>Lecanorales</taxon>
        <taxon>Lecanorineae</taxon>
        <taxon>Ramalinaceae</taxon>
        <taxon>Ramalina</taxon>
    </lineage>
</organism>
<gene>
    <name evidence="2" type="ORF">OHK93_000709</name>
</gene>
<feature type="transmembrane region" description="Helical" evidence="1">
    <location>
        <begin position="12"/>
        <end position="34"/>
    </location>
</feature>
<dbReference type="Proteomes" id="UP001161017">
    <property type="component" value="Unassembled WGS sequence"/>
</dbReference>
<sequence>MASIAQQQSMLTLILVAGVGALVLYIFAAIMTAYSTISTDHRDQPGVTVGMSLLILVTLGELLLISNRMSEAARRSFSAVYSSDRRRDVLGYKLVADGEEWYVQSYRTYDSGDRRG</sequence>
<dbReference type="AlphaFoldDB" id="A0AA43QFF4"/>